<evidence type="ECO:0000256" key="3">
    <source>
        <dbReference type="ARBA" id="ARBA00022692"/>
    </source>
</evidence>
<protein>
    <recommendedName>
        <fullName evidence="8">Membrane insertase YidC/Oxa/ALB C-terminal domain-containing protein</fullName>
    </recommendedName>
</protein>
<keyword evidence="5 7" id="KW-0472">Membrane</keyword>
<comment type="subcellular location">
    <subcellularLocation>
        <location evidence="1 6">Membrane</location>
        <topology evidence="1 6">Multi-pass membrane protein</topology>
    </subcellularLocation>
</comment>
<dbReference type="InterPro" id="IPR028055">
    <property type="entry name" value="YidC/Oxa/ALB_C"/>
</dbReference>
<dbReference type="GO" id="GO:0033617">
    <property type="term" value="P:mitochondrial respiratory chain complex IV assembly"/>
    <property type="evidence" value="ECO:0007669"/>
    <property type="project" value="TreeGrafter"/>
</dbReference>
<comment type="similarity">
    <text evidence="2 6">Belongs to the OXA1/ALB3/YidC family.</text>
</comment>
<keyword evidence="3 6" id="KW-0812">Transmembrane</keyword>
<dbReference type="GO" id="GO:0005743">
    <property type="term" value="C:mitochondrial inner membrane"/>
    <property type="evidence" value="ECO:0007669"/>
    <property type="project" value="TreeGrafter"/>
</dbReference>
<dbReference type="Pfam" id="PF02096">
    <property type="entry name" value="60KD_IMP"/>
    <property type="match status" value="1"/>
</dbReference>
<feature type="transmembrane region" description="Helical" evidence="7">
    <location>
        <begin position="343"/>
        <end position="364"/>
    </location>
</feature>
<evidence type="ECO:0000256" key="7">
    <source>
        <dbReference type="SAM" id="Phobius"/>
    </source>
</evidence>
<proteinExistence type="inferred from homology"/>
<dbReference type="InterPro" id="IPR001708">
    <property type="entry name" value="YidC/ALB3/OXA1/COX18"/>
</dbReference>
<evidence type="ECO:0000256" key="4">
    <source>
        <dbReference type="ARBA" id="ARBA00022989"/>
    </source>
</evidence>
<evidence type="ECO:0000256" key="1">
    <source>
        <dbReference type="ARBA" id="ARBA00004141"/>
    </source>
</evidence>
<sequence>MFSRNFVNFRLCTRTKLNKKKVQLNSQSNRGFSNSISTIQISSIIPVKKVKYFQNSFFVNEKKRLFSTSFTSYHNNEKNFDNSEIKITPQESIIESSQENNINNDVLSEIEPIKDELNIFITTNQYLLEYVHNIMGIPWWVTIVISTIILRSIFTLPISIWQQKNVARLLNVQPKITESFEKLKHQVARKMRSQGRSYEEFQAELQKKFDAKIKEVHREIKWHPAKNFLLPWFQIPLFICMSITLREMIKSDKSDNNKIEDYIEDENGQAKDDNNNNNNNNTSIKNIKDFKNGGILWFTDLTAVDPTWFFPVAVGATNLLNVEMHKSKKNNISKKIITNIFRGLSILMIPVAIKTPMVICLYWFTSCTYSLVQNLVFKIPIIKKSLGFRV</sequence>
<feature type="transmembrane region" description="Helical" evidence="7">
    <location>
        <begin position="137"/>
        <end position="161"/>
    </location>
</feature>
<accession>A0A397IQ59</accession>
<dbReference type="PANTHER" id="PTHR12428:SF65">
    <property type="entry name" value="CYTOCHROME C OXIDASE ASSEMBLY PROTEIN COX18, MITOCHONDRIAL"/>
    <property type="match status" value="1"/>
</dbReference>
<evidence type="ECO:0000259" key="8">
    <source>
        <dbReference type="Pfam" id="PF02096"/>
    </source>
</evidence>
<name>A0A397IQ59_9GLOM</name>
<keyword evidence="4 7" id="KW-1133">Transmembrane helix</keyword>
<gene>
    <name evidence="9" type="ORF">Glove_186g154</name>
</gene>
<dbReference type="CDD" id="cd20069">
    <property type="entry name" value="5TM_Oxa1-like"/>
    <property type="match status" value="1"/>
</dbReference>
<dbReference type="GO" id="GO:0032977">
    <property type="term" value="F:membrane insertase activity"/>
    <property type="evidence" value="ECO:0007669"/>
    <property type="project" value="InterPro"/>
</dbReference>
<feature type="domain" description="Membrane insertase YidC/Oxa/ALB C-terminal" evidence="8">
    <location>
        <begin position="139"/>
        <end position="377"/>
    </location>
</feature>
<evidence type="ECO:0000256" key="2">
    <source>
        <dbReference type="ARBA" id="ARBA00009877"/>
    </source>
</evidence>
<dbReference type="AlphaFoldDB" id="A0A397IQ59"/>
<comment type="caution">
    <text evidence="9">The sequence shown here is derived from an EMBL/GenBank/DDBJ whole genome shotgun (WGS) entry which is preliminary data.</text>
</comment>
<keyword evidence="10" id="KW-1185">Reference proteome</keyword>
<organism evidence="9 10">
    <name type="scientific">Diversispora epigaea</name>
    <dbReference type="NCBI Taxonomy" id="1348612"/>
    <lineage>
        <taxon>Eukaryota</taxon>
        <taxon>Fungi</taxon>
        <taxon>Fungi incertae sedis</taxon>
        <taxon>Mucoromycota</taxon>
        <taxon>Glomeromycotina</taxon>
        <taxon>Glomeromycetes</taxon>
        <taxon>Diversisporales</taxon>
        <taxon>Diversisporaceae</taxon>
        <taxon>Diversispora</taxon>
    </lineage>
</organism>
<evidence type="ECO:0000256" key="6">
    <source>
        <dbReference type="RuleBase" id="RU003945"/>
    </source>
</evidence>
<dbReference type="STRING" id="1348612.A0A397IQ59"/>
<dbReference type="PANTHER" id="PTHR12428">
    <property type="entry name" value="OXA1"/>
    <property type="match status" value="1"/>
</dbReference>
<evidence type="ECO:0000313" key="9">
    <source>
        <dbReference type="EMBL" id="RHZ77097.1"/>
    </source>
</evidence>
<dbReference type="Proteomes" id="UP000266861">
    <property type="component" value="Unassembled WGS sequence"/>
</dbReference>
<evidence type="ECO:0000313" key="10">
    <source>
        <dbReference type="Proteomes" id="UP000266861"/>
    </source>
</evidence>
<feature type="transmembrane region" description="Helical" evidence="7">
    <location>
        <begin position="306"/>
        <end position="322"/>
    </location>
</feature>
<dbReference type="EMBL" id="PQFF01000176">
    <property type="protein sequence ID" value="RHZ77097.1"/>
    <property type="molecule type" value="Genomic_DNA"/>
</dbReference>
<feature type="transmembrane region" description="Helical" evidence="7">
    <location>
        <begin position="228"/>
        <end position="245"/>
    </location>
</feature>
<reference evidence="9 10" key="1">
    <citation type="submission" date="2018-08" db="EMBL/GenBank/DDBJ databases">
        <title>Genome and evolution of the arbuscular mycorrhizal fungus Diversispora epigaea (formerly Glomus versiforme) and its bacterial endosymbionts.</title>
        <authorList>
            <person name="Sun X."/>
            <person name="Fei Z."/>
            <person name="Harrison M."/>
        </authorList>
    </citation>
    <scope>NUCLEOTIDE SEQUENCE [LARGE SCALE GENOMIC DNA]</scope>
    <source>
        <strain evidence="9 10">IT104</strain>
    </source>
</reference>
<evidence type="ECO:0000256" key="5">
    <source>
        <dbReference type="ARBA" id="ARBA00023136"/>
    </source>
</evidence>
<dbReference type="GO" id="GO:0032979">
    <property type="term" value="P:protein insertion into mitochondrial inner membrane from matrix"/>
    <property type="evidence" value="ECO:0007669"/>
    <property type="project" value="TreeGrafter"/>
</dbReference>
<dbReference type="OrthoDB" id="2148490at2759"/>